<dbReference type="Gene3D" id="3.30.1340.30">
    <property type="match status" value="1"/>
</dbReference>
<evidence type="ECO:0000313" key="2">
    <source>
        <dbReference type="EMBL" id="SFC23663.1"/>
    </source>
</evidence>
<dbReference type="PROSITE" id="PS50914">
    <property type="entry name" value="BON"/>
    <property type="match status" value="1"/>
</dbReference>
<dbReference type="RefSeq" id="WP_177236489.1">
    <property type="nucleotide sequence ID" value="NZ_FOLQ01000001.1"/>
</dbReference>
<feature type="domain" description="BON" evidence="1">
    <location>
        <begin position="1"/>
        <end position="45"/>
    </location>
</feature>
<protein>
    <submittedName>
        <fullName evidence="2">BON domain-containing protein</fullName>
    </submittedName>
</protein>
<evidence type="ECO:0000259" key="1">
    <source>
        <dbReference type="PROSITE" id="PS50914"/>
    </source>
</evidence>
<dbReference type="InterPro" id="IPR007055">
    <property type="entry name" value="BON_dom"/>
</dbReference>
<dbReference type="AlphaFoldDB" id="A0A1I1HQC5"/>
<proteinExistence type="predicted"/>
<name>A0A1I1HQC5_9BACT</name>
<gene>
    <name evidence="2" type="ORF">SAMN05216167_101711</name>
</gene>
<dbReference type="Proteomes" id="UP000198598">
    <property type="component" value="Unassembled WGS sequence"/>
</dbReference>
<keyword evidence="3" id="KW-1185">Reference proteome</keyword>
<sequence>MVKVQRGCVTLEGDVDWNYQSQAAERAVETISDVKGVSNLIRVKPQVIAQLISLDFR</sequence>
<accession>A0A1I1HQC5</accession>
<reference evidence="2 3" key="1">
    <citation type="submission" date="2016-10" db="EMBL/GenBank/DDBJ databases">
        <authorList>
            <person name="de Groot N.N."/>
        </authorList>
    </citation>
    <scope>NUCLEOTIDE SEQUENCE [LARGE SCALE GENOMIC DNA]</scope>
    <source>
        <strain evidence="2 3">DSM 26130</strain>
    </source>
</reference>
<organism evidence="2 3">
    <name type="scientific">Spirosoma endophyticum</name>
    <dbReference type="NCBI Taxonomy" id="662367"/>
    <lineage>
        <taxon>Bacteria</taxon>
        <taxon>Pseudomonadati</taxon>
        <taxon>Bacteroidota</taxon>
        <taxon>Cytophagia</taxon>
        <taxon>Cytophagales</taxon>
        <taxon>Cytophagaceae</taxon>
        <taxon>Spirosoma</taxon>
    </lineage>
</organism>
<dbReference type="EMBL" id="FOLQ01000001">
    <property type="protein sequence ID" value="SFC23663.1"/>
    <property type="molecule type" value="Genomic_DNA"/>
</dbReference>
<evidence type="ECO:0000313" key="3">
    <source>
        <dbReference type="Proteomes" id="UP000198598"/>
    </source>
</evidence>
<dbReference type="Pfam" id="PF04972">
    <property type="entry name" value="BON"/>
    <property type="match status" value="1"/>
</dbReference>
<dbReference type="STRING" id="662367.SAMN05216167_101711"/>